<dbReference type="Pfam" id="PF16344">
    <property type="entry name" value="FecR_C"/>
    <property type="match status" value="1"/>
</dbReference>
<proteinExistence type="predicted"/>
<keyword evidence="1" id="KW-0472">Membrane</keyword>
<dbReference type="GO" id="GO:0016989">
    <property type="term" value="F:sigma factor antagonist activity"/>
    <property type="evidence" value="ECO:0007669"/>
    <property type="project" value="TreeGrafter"/>
</dbReference>
<dbReference type="PIRSF" id="PIRSF018266">
    <property type="entry name" value="FecR"/>
    <property type="match status" value="1"/>
</dbReference>
<dbReference type="EMBL" id="JACHCA010000003">
    <property type="protein sequence ID" value="MBB6127287.1"/>
    <property type="molecule type" value="Genomic_DNA"/>
</dbReference>
<dbReference type="InterPro" id="IPR012373">
    <property type="entry name" value="Ferrdict_sens_TM"/>
</dbReference>
<gene>
    <name evidence="4" type="ORF">HDF22_001393</name>
</gene>
<comment type="caution">
    <text evidence="4">The sequence shown here is derived from an EMBL/GenBank/DDBJ whole genome shotgun (WGS) entry which is preliminary data.</text>
</comment>
<reference evidence="4 5" key="1">
    <citation type="submission" date="2020-08" db="EMBL/GenBank/DDBJ databases">
        <title>Genomic Encyclopedia of Type Strains, Phase IV (KMG-V): Genome sequencing to study the core and pangenomes of soil and plant-associated prokaryotes.</title>
        <authorList>
            <person name="Whitman W."/>
        </authorList>
    </citation>
    <scope>NUCLEOTIDE SEQUENCE [LARGE SCALE GENOMIC DNA]</scope>
    <source>
        <strain evidence="4 5">MP601</strain>
    </source>
</reference>
<keyword evidence="1" id="KW-0812">Transmembrane</keyword>
<dbReference type="PANTHER" id="PTHR30273:SF2">
    <property type="entry name" value="PROTEIN FECR"/>
    <property type="match status" value="1"/>
</dbReference>
<dbReference type="Pfam" id="PF04773">
    <property type="entry name" value="FecR"/>
    <property type="match status" value="1"/>
</dbReference>
<feature type="transmembrane region" description="Helical" evidence="1">
    <location>
        <begin position="79"/>
        <end position="97"/>
    </location>
</feature>
<dbReference type="FunFam" id="2.60.120.1440:FF:000001">
    <property type="entry name" value="Putative anti-sigma factor"/>
    <property type="match status" value="1"/>
</dbReference>
<dbReference type="InterPro" id="IPR006860">
    <property type="entry name" value="FecR"/>
</dbReference>
<sequence length="374" mass="41509">MEQHSFFELIDKYLAGKATREEQSLLEEYYKRLDKNNQSTLTPEQEQALRQLMLQNIRREIHHIPSITPVKRINYFTRYAAAAVVLIAFGISAYLYFGKPETVASVKKDIAPGGNKAVLTLGNGRQITLEGAKNGDLAQQGATTVHKTDNSLVAYQVDKSDNDAVANEFNTITTPRGGQYQVILPDGTHAWLNAASSIRFPVTFSGKVRNVETTGEVYFEVAKDAHKPFNVISAGQTITVLGTHFNIMAYPEESSVITTLLEGSVKITKNNVSKILKPGEQALVNQDIKIMPADVDDAVAWKNGITSFNDADIKSIMRKVSRWYDVDVEYQGQISSRLFTGSISRKSNLSGLLKILALNHIQFSVEGKRLIVKQ</sequence>
<dbReference type="InterPro" id="IPR032508">
    <property type="entry name" value="FecR_C"/>
</dbReference>
<feature type="domain" description="Protein FecR C-terminal" evidence="3">
    <location>
        <begin position="307"/>
        <end position="372"/>
    </location>
</feature>
<evidence type="ECO:0000259" key="2">
    <source>
        <dbReference type="Pfam" id="PF04773"/>
    </source>
</evidence>
<protein>
    <recommendedName>
        <fullName evidence="6">FecR family protein</fullName>
    </recommendedName>
</protein>
<evidence type="ECO:0008006" key="6">
    <source>
        <dbReference type="Google" id="ProtNLM"/>
    </source>
</evidence>
<name>A0A841J901_9SPHI</name>
<evidence type="ECO:0000313" key="4">
    <source>
        <dbReference type="EMBL" id="MBB6127287.1"/>
    </source>
</evidence>
<dbReference type="RefSeq" id="WP_183586520.1">
    <property type="nucleotide sequence ID" value="NZ_JACHCA010000003.1"/>
</dbReference>
<dbReference type="PANTHER" id="PTHR30273">
    <property type="entry name" value="PERIPLASMIC SIGNAL SENSOR AND SIGMA FACTOR ACTIVATOR FECR-RELATED"/>
    <property type="match status" value="1"/>
</dbReference>
<dbReference type="Proteomes" id="UP000548326">
    <property type="component" value="Unassembled WGS sequence"/>
</dbReference>
<dbReference type="AlphaFoldDB" id="A0A841J901"/>
<organism evidence="4 5">
    <name type="scientific">Mucilaginibacter lappiensis</name>
    <dbReference type="NCBI Taxonomy" id="354630"/>
    <lineage>
        <taxon>Bacteria</taxon>
        <taxon>Pseudomonadati</taxon>
        <taxon>Bacteroidota</taxon>
        <taxon>Sphingobacteriia</taxon>
        <taxon>Sphingobacteriales</taxon>
        <taxon>Sphingobacteriaceae</taxon>
        <taxon>Mucilaginibacter</taxon>
    </lineage>
</organism>
<dbReference type="Gene3D" id="2.60.120.1440">
    <property type="match status" value="1"/>
</dbReference>
<dbReference type="Gene3D" id="3.55.50.30">
    <property type="match status" value="1"/>
</dbReference>
<feature type="domain" description="FecR protein" evidence="2">
    <location>
        <begin position="171"/>
        <end position="266"/>
    </location>
</feature>
<evidence type="ECO:0000259" key="3">
    <source>
        <dbReference type="Pfam" id="PF16344"/>
    </source>
</evidence>
<evidence type="ECO:0000313" key="5">
    <source>
        <dbReference type="Proteomes" id="UP000548326"/>
    </source>
</evidence>
<keyword evidence="1" id="KW-1133">Transmembrane helix</keyword>
<evidence type="ECO:0000256" key="1">
    <source>
        <dbReference type="SAM" id="Phobius"/>
    </source>
</evidence>
<accession>A0A841J901</accession>